<dbReference type="GO" id="GO:0044550">
    <property type="term" value="P:secondary metabolite biosynthetic process"/>
    <property type="evidence" value="ECO:0007669"/>
    <property type="project" value="UniProtKB-ARBA"/>
</dbReference>
<evidence type="ECO:0000256" key="6">
    <source>
        <dbReference type="PROSITE-ProRule" id="PRU01363"/>
    </source>
</evidence>
<dbReference type="SUPFAM" id="SSF52151">
    <property type="entry name" value="FabD/lysophospholipase-like"/>
    <property type="match status" value="1"/>
</dbReference>
<dbReference type="PANTHER" id="PTHR45681:SF6">
    <property type="entry name" value="POLYKETIDE SYNTHASE 37"/>
    <property type="match status" value="1"/>
</dbReference>
<dbReference type="InterPro" id="IPR020841">
    <property type="entry name" value="PKS_Beta-ketoAc_synthase_dom"/>
</dbReference>
<dbReference type="OrthoDB" id="429813at2759"/>
<feature type="region of interest" description="C-terminal hotdog fold" evidence="6">
    <location>
        <begin position="1427"/>
        <end position="1575"/>
    </location>
</feature>
<organism evidence="11 12">
    <name type="scientific">Aureobasidium subglaciale (strain EXF-2481)</name>
    <name type="common">Aureobasidium pullulans var. subglaciale</name>
    <dbReference type="NCBI Taxonomy" id="1043005"/>
    <lineage>
        <taxon>Eukaryota</taxon>
        <taxon>Fungi</taxon>
        <taxon>Dikarya</taxon>
        <taxon>Ascomycota</taxon>
        <taxon>Pezizomycotina</taxon>
        <taxon>Dothideomycetes</taxon>
        <taxon>Dothideomycetidae</taxon>
        <taxon>Dothideales</taxon>
        <taxon>Saccotheciaceae</taxon>
        <taxon>Aureobasidium</taxon>
    </lineage>
</organism>
<dbReference type="InterPro" id="IPR036736">
    <property type="entry name" value="ACP-like_sf"/>
</dbReference>
<dbReference type="SMART" id="SM00823">
    <property type="entry name" value="PKS_PP"/>
    <property type="match status" value="2"/>
</dbReference>
<dbReference type="GO" id="GO:0016746">
    <property type="term" value="F:acyltransferase activity"/>
    <property type="evidence" value="ECO:0007669"/>
    <property type="project" value="UniProtKB-KW"/>
</dbReference>
<evidence type="ECO:0000256" key="4">
    <source>
        <dbReference type="ARBA" id="ARBA00023268"/>
    </source>
</evidence>
<evidence type="ECO:0000256" key="3">
    <source>
        <dbReference type="ARBA" id="ARBA00022679"/>
    </source>
</evidence>
<dbReference type="Gene3D" id="3.30.70.3290">
    <property type="match status" value="1"/>
</dbReference>
<dbReference type="InterPro" id="IPR016039">
    <property type="entry name" value="Thiolase-like"/>
</dbReference>
<gene>
    <name evidence="11" type="ORF">AUEXF2481DRAFT_111588</name>
</gene>
<dbReference type="EMBL" id="KL584773">
    <property type="protein sequence ID" value="KEQ92100.1"/>
    <property type="molecule type" value="Genomic_DNA"/>
</dbReference>
<feature type="domain" description="PKS/mFAS DH" evidence="10">
    <location>
        <begin position="1268"/>
        <end position="1575"/>
    </location>
</feature>
<dbReference type="InterPro" id="IPR013120">
    <property type="entry name" value="FAR_NAD-bd"/>
</dbReference>
<evidence type="ECO:0000259" key="8">
    <source>
        <dbReference type="PROSITE" id="PS50075"/>
    </source>
</evidence>
<evidence type="ECO:0000259" key="9">
    <source>
        <dbReference type="PROSITE" id="PS52004"/>
    </source>
</evidence>
<feature type="region of interest" description="Disordered" evidence="7">
    <location>
        <begin position="1814"/>
        <end position="1840"/>
    </location>
</feature>
<evidence type="ECO:0000256" key="2">
    <source>
        <dbReference type="ARBA" id="ARBA00022553"/>
    </source>
</evidence>
<dbReference type="Pfam" id="PF02801">
    <property type="entry name" value="Ketoacyl-synt_C"/>
    <property type="match status" value="1"/>
</dbReference>
<evidence type="ECO:0000313" key="12">
    <source>
        <dbReference type="Proteomes" id="UP000030641"/>
    </source>
</evidence>
<dbReference type="OMA" id="FRINTMI"/>
<evidence type="ECO:0000313" key="11">
    <source>
        <dbReference type="EMBL" id="KEQ92100.1"/>
    </source>
</evidence>
<evidence type="ECO:0000256" key="7">
    <source>
        <dbReference type="SAM" id="MobiDB-lite"/>
    </source>
</evidence>
<feature type="region of interest" description="N-terminal hotdog fold" evidence="6">
    <location>
        <begin position="1268"/>
        <end position="1399"/>
    </location>
</feature>
<feature type="active site" description="Proton acceptor; for dehydratase activity" evidence="6">
    <location>
        <position position="1302"/>
    </location>
</feature>
<dbReference type="PROSITE" id="PS52019">
    <property type="entry name" value="PKS_MFAS_DH"/>
    <property type="match status" value="1"/>
</dbReference>
<dbReference type="SMART" id="SM00827">
    <property type="entry name" value="PKS_AT"/>
    <property type="match status" value="1"/>
</dbReference>
<dbReference type="PROSITE" id="PS52004">
    <property type="entry name" value="KS3_2"/>
    <property type="match status" value="1"/>
</dbReference>
<dbReference type="Pfam" id="PF16073">
    <property type="entry name" value="SAT"/>
    <property type="match status" value="1"/>
</dbReference>
<dbReference type="SUPFAM" id="SSF47336">
    <property type="entry name" value="ACP-like"/>
    <property type="match status" value="2"/>
</dbReference>
<dbReference type="InterPro" id="IPR006162">
    <property type="entry name" value="Ppantetheine_attach_site"/>
</dbReference>
<keyword evidence="1" id="KW-0596">Phosphopantetheine</keyword>
<dbReference type="InterPro" id="IPR036291">
    <property type="entry name" value="NAD(P)-bd_dom_sf"/>
</dbReference>
<sequence length="2666" mass="291983">MHDKLVYLFGSQALSLTHDDAARLRITIKNTPSLQWLEQAVTELSSVVEDFSSNAAAFIPPKVSANVQLLRQFFASDMPAAELPSSLPNVLLTPLVVMGHLIEYTLLTHSTSAFDDSLSQVFGLCTGMLASFAIASSRDWTSLANYGAVALRLAVLIGAIVDASEDDAAAGPSRSFAAAWAGSMGREDILQIISTVPDAYMAVTYDDCRATITTSSAHAAEVQDKMQAASVTVTELGFHGRFHWTEHAKSQHSLLAFCQDRPKYHFADLENLTSGTRSNQRGPILESQRLHEVAIQSLLTLQPQWSDVLSEAIDSITPGVDYSMFMFGSERCVPPSLIPRVRKFLKQTVGVISQTEALLPAQHHQIPDKHDDIAIIGMSCKVSGAEDLEEFWELLCKGESRHREVNSDRFDFESPFRTQDSKRKWFGNLIDDYDAFDHKFFKKSPREASSTDPQQRQLLQSAYQAIQQSGYFRKQDPDRHVGCYIGVCSVDYENNIACHQPNAYSSIGNLRGFIAGKVSHYFGWTGPGLTIDTACSSSAVAIHQACQAILTGECNTALAGGTHVMTSSLWFQNLAGASFLSPTGSCKPFDAAADGYCRGEGVATVVLKRLSAAIADGDTVFATIAGTAVQQNENRTPIFVPNSPSLSDLFRRVTDRAQLQPEQITVVEAHGTGTPVGDPVEYNSVREVLGGDKRTSNIALSSVKGLIGHLECTSGVVSLIKIVMMMLKGSIPPQASFKNINPAIKSSPSDHITIPTSLLPWSTARKAALINNYGASGSNASIVVKEFSIKQNRLATSSQQKHIFCFSALDRNSLSRYIQRFRTLLVSKGPKTPNLLEDISFNLLREFNPTLPERFILTASSISSLDDRLRKFEHEMSRDETVLASKPVILCFGGQSSTFVGLDQNIYQQSSLLQKHLKICDSACNSLGVGSVFPYIFQRSSLDDLTKLHCLLFSLQYSCVQAWIDCGVVPAAMVGHSFGELTALCASGSLSLEHCLKAIIGRAKIIESSWGSDTGAMMAVEGDLNQVEELLRQSNPLGSSDQSANIACFNGLRQFTVAGSQKAIDSISNVLSTSLEFGNLRTKRLNVTHAYHSMLTSPLMDAVEQAAEDVRFMQPQIQLERTTESHSTSALTPLFFAEHMRNPVYFSHAVQRLAHQYPNAVWLEAGSSSSVTLLAKRSMTNISGHTFVELNITNDKALDNLAETTAALLKAGVSTTFWLHHSLQSRNYAPLILPPYQFEKSRHWMEQKKMPTLLASGTSNQPVSQQGPEMLLNLVKIDKGGLTARFGINTGHTAYEQLLSGHKIAHTAPICPATAQLDFALESVKTMIPEIPAAQFFPELQDVRNLSPVYRDTSRVLWLDLEGKPDKKTWSFKITSTSANHSDSTTHTAGRVILLDAQDKATRLSFSRYERLRMHERCLSILNDSNSDEVIQGRNIYRAFSDVVDYGPQFRGLQKLVGRQDESAGRISQAYDARTWLDPLLSDVFCQVAGIFVNCMSDRGPEDMYLACEIENWMRSADLQVGSARPPFYNVLATHHRTSSDAVTSDVFVFDGVTGGLVEIVLGLKYRSVKKASMQRILARMTPELGHGASVLPVAQPQVQKAVPASTQHLSQRPKLPKAPKASTQASLVLDQIRSVLASFLGLQPQEILASSDLADLGVDSLMAMEMISELERTLKCDLPLDEVANVTTVSSLVKCVSSSLPGGSDDSDTSMSDTSSDTDSSDSLPTTAATTPEERCIDSTSHLAEFLGLDVGAIKPSTVLRDLGVDSLLAIELRADLASAFDVHLSMDLCVEDLTIDELNRALGAPAWSSSDSVAHASQTQPPIVSTTSADKPVMEAGPRSKIPEDVALSLPGELVRAAFAQTKKATDDQYITFGCQDYSETTLPLKTELCIALIVEALEQLGCHIRTARESTSLPWVNCREDQKHLRDYLYHALSKEAGLLVIENGKVLRTAEVLSPDDSQRIMARAVQVSPLEKGAFDLIYHAGSNLAAVLSGKTDGIKLIFGNARGRELVSSLYGEWPINRLMYHQIENFLSRLSEGVSPGDGVLRVLEMGAGTGGTSQWLIPLLASLPMRVEYTFTDLAPSFVAAARGRFSQYDFIKYRTHDIEHGAPEDLRNSQHIVIASNAIHATHDITKSASHVKEFLRSDGLLLMIEMTTPLLWVDVIFGLFEGWWLFDDGRSHAVTNEADWRRHLLAAGYGSVDWTDGKRPENKLEKLIIAKVMPPANSPADAVAPDDTALTGPPTFEARAAAIEHYVQRMSQKFSRPSPALSQASKKPSGTCVLITGASGSLGAHLVSNLAERDDIKSVICLNRPHGGDPQTHQLKSLISRGILLSAKGLTKLQTFEGDMTQPMLGLPRETYQRLLESVTCIVHNAWTMSAKRPIAGFEAQFEIMGNLLRMASEIAGLRPRDCKTRFVFVSSIAVVGHYPIWKDTPQVPEERVAIEAVLPNGYGDAKWACELVLDRTLQKASPTLTCFYPDQFATSSIRVGQIAGSRKSGYWNPMEHTSFLWKSSQMLNAIPNLQGLLSWTPVDDVAGTVGDLSELTTSPHAIYNIDNPIRQQWTDMIPVLATALGIPQANIIPFEDWVSLVRESEKDGKTAAVNPASMLLEFLEDNFLRMSCGGLLLGTERAREHSETLRNVGPVSEEVARRFVQAWKDMRFLS</sequence>
<dbReference type="InterPro" id="IPR009081">
    <property type="entry name" value="PP-bd_ACP"/>
</dbReference>
<dbReference type="Gene3D" id="3.40.50.150">
    <property type="entry name" value="Vaccinia Virus protein VP39"/>
    <property type="match status" value="1"/>
</dbReference>
<keyword evidence="4" id="KW-0511">Multifunctional enzyme</keyword>
<dbReference type="InterPro" id="IPR032088">
    <property type="entry name" value="SAT"/>
</dbReference>
<feature type="domain" description="Carrier" evidence="8">
    <location>
        <begin position="1627"/>
        <end position="1701"/>
    </location>
</feature>
<dbReference type="GeneID" id="25361890"/>
<dbReference type="SMART" id="SM01294">
    <property type="entry name" value="PKS_PP_betabranch"/>
    <property type="match status" value="1"/>
</dbReference>
<dbReference type="InterPro" id="IPR014030">
    <property type="entry name" value="Ketoacyl_synth_N"/>
</dbReference>
<dbReference type="Gene3D" id="3.40.50.720">
    <property type="entry name" value="NAD(P)-binding Rossmann-like Domain"/>
    <property type="match status" value="1"/>
</dbReference>
<feature type="compositionally biased region" description="Polar residues" evidence="7">
    <location>
        <begin position="1814"/>
        <end position="1831"/>
    </location>
</feature>
<dbReference type="Pfam" id="PF00109">
    <property type="entry name" value="ketoacyl-synt"/>
    <property type="match status" value="1"/>
</dbReference>
<dbReference type="SUPFAM" id="SSF55048">
    <property type="entry name" value="Probable ACP-binding domain of malonyl-CoA ACP transacylase"/>
    <property type="match status" value="1"/>
</dbReference>
<evidence type="ECO:0000256" key="1">
    <source>
        <dbReference type="ARBA" id="ARBA00022450"/>
    </source>
</evidence>
<keyword evidence="2" id="KW-0597">Phosphoprotein</keyword>
<dbReference type="InterPro" id="IPR013217">
    <property type="entry name" value="Methyltransf_12"/>
</dbReference>
<dbReference type="InterPro" id="IPR016035">
    <property type="entry name" value="Acyl_Trfase/lysoPLipase"/>
</dbReference>
<dbReference type="Proteomes" id="UP000030641">
    <property type="component" value="Unassembled WGS sequence"/>
</dbReference>
<dbReference type="InterPro" id="IPR029063">
    <property type="entry name" value="SAM-dependent_MTases_sf"/>
</dbReference>
<dbReference type="SMART" id="SM00825">
    <property type="entry name" value="PKS_KS"/>
    <property type="match status" value="1"/>
</dbReference>
<dbReference type="CDD" id="cd00833">
    <property type="entry name" value="PKS"/>
    <property type="match status" value="1"/>
</dbReference>
<dbReference type="PANTHER" id="PTHR45681">
    <property type="entry name" value="POLYKETIDE SYNTHASE 44-RELATED"/>
    <property type="match status" value="1"/>
</dbReference>
<dbReference type="Gene3D" id="1.10.1200.10">
    <property type="entry name" value="ACP-like"/>
    <property type="match status" value="2"/>
</dbReference>
<feature type="region of interest" description="Disordered" evidence="7">
    <location>
        <begin position="1699"/>
        <end position="1737"/>
    </location>
</feature>
<dbReference type="Pfam" id="PF00698">
    <property type="entry name" value="Acyl_transf_1"/>
    <property type="match status" value="1"/>
</dbReference>
<name>A0A074Y321_AURSE</name>
<dbReference type="InterPro" id="IPR042104">
    <property type="entry name" value="PKS_dehydratase_sf"/>
</dbReference>
<dbReference type="Gene3D" id="3.40.366.10">
    <property type="entry name" value="Malonyl-Coenzyme A Acyl Carrier Protein, domain 2"/>
    <property type="match status" value="2"/>
</dbReference>
<feature type="domain" description="Carrier" evidence="8">
    <location>
        <begin position="1731"/>
        <end position="1808"/>
    </location>
</feature>
<dbReference type="PROSITE" id="PS50075">
    <property type="entry name" value="CARRIER"/>
    <property type="match status" value="2"/>
</dbReference>
<dbReference type="SUPFAM" id="SSF53335">
    <property type="entry name" value="S-adenosyl-L-methionine-dependent methyltransferases"/>
    <property type="match status" value="1"/>
</dbReference>
<dbReference type="Gene3D" id="3.10.129.110">
    <property type="entry name" value="Polyketide synthase dehydratase"/>
    <property type="match status" value="1"/>
</dbReference>
<keyword evidence="5" id="KW-0012">Acyltransferase</keyword>
<feature type="compositionally biased region" description="Low complexity" evidence="7">
    <location>
        <begin position="1699"/>
        <end position="1732"/>
    </location>
</feature>
<dbReference type="GO" id="GO:0031177">
    <property type="term" value="F:phosphopantetheine binding"/>
    <property type="evidence" value="ECO:0007669"/>
    <property type="project" value="InterPro"/>
</dbReference>
<dbReference type="Gene3D" id="3.40.47.10">
    <property type="match status" value="1"/>
</dbReference>
<dbReference type="Pfam" id="PF18558">
    <property type="entry name" value="HTH_51"/>
    <property type="match status" value="1"/>
</dbReference>
<evidence type="ECO:0008006" key="13">
    <source>
        <dbReference type="Google" id="ProtNLM"/>
    </source>
</evidence>
<dbReference type="Pfam" id="PF07993">
    <property type="entry name" value="NAD_binding_4"/>
    <property type="match status" value="1"/>
</dbReference>
<dbReference type="InParanoid" id="A0A074Y321"/>
<dbReference type="InterPro" id="IPR041068">
    <property type="entry name" value="HTH_51"/>
</dbReference>
<dbReference type="SUPFAM" id="SSF53901">
    <property type="entry name" value="Thiolase-like"/>
    <property type="match status" value="1"/>
</dbReference>
<dbReference type="InterPro" id="IPR014043">
    <property type="entry name" value="Acyl_transferase_dom"/>
</dbReference>
<dbReference type="PROSITE" id="PS00012">
    <property type="entry name" value="PHOSPHOPANTETHEINE"/>
    <property type="match status" value="2"/>
</dbReference>
<keyword evidence="12" id="KW-1185">Reference proteome</keyword>
<accession>A0A074Y321</accession>
<dbReference type="InterPro" id="IPR050444">
    <property type="entry name" value="Polyketide_Synthase"/>
</dbReference>
<dbReference type="InterPro" id="IPR016036">
    <property type="entry name" value="Malonyl_transacylase_ACP-bd"/>
</dbReference>
<dbReference type="HOGENOM" id="CLU_000022_6_2_1"/>
<dbReference type="RefSeq" id="XP_013340599.1">
    <property type="nucleotide sequence ID" value="XM_013485145.1"/>
</dbReference>
<dbReference type="SUPFAM" id="SSF51735">
    <property type="entry name" value="NAD(P)-binding Rossmann-fold domains"/>
    <property type="match status" value="1"/>
</dbReference>
<reference evidence="11 12" key="1">
    <citation type="journal article" date="2014" name="BMC Genomics">
        <title>Genome sequencing of four Aureobasidium pullulans varieties: biotechnological potential, stress tolerance, and description of new species.</title>
        <authorList>
            <person name="Gostin Ar C."/>
            <person name="Ohm R.A."/>
            <person name="Kogej T."/>
            <person name="Sonjak S."/>
            <person name="Turk M."/>
            <person name="Zajc J."/>
            <person name="Zalar P."/>
            <person name="Grube M."/>
            <person name="Sun H."/>
            <person name="Han J."/>
            <person name="Sharma A."/>
            <person name="Chiniquy J."/>
            <person name="Ngan C.Y."/>
            <person name="Lipzen A."/>
            <person name="Barry K."/>
            <person name="Grigoriev I.V."/>
            <person name="Gunde-Cimerman N."/>
        </authorList>
    </citation>
    <scope>NUCLEOTIDE SEQUENCE [LARGE SCALE GENOMIC DNA]</scope>
    <source>
        <strain evidence="11 12">EXF-2481</strain>
    </source>
</reference>
<dbReference type="InterPro" id="IPR001227">
    <property type="entry name" value="Ac_transferase_dom_sf"/>
</dbReference>
<proteinExistence type="predicted"/>
<dbReference type="Pfam" id="PF00550">
    <property type="entry name" value="PP-binding"/>
    <property type="match status" value="2"/>
</dbReference>
<keyword evidence="3" id="KW-0808">Transferase</keyword>
<dbReference type="Pfam" id="PF08242">
    <property type="entry name" value="Methyltransf_12"/>
    <property type="match status" value="1"/>
</dbReference>
<feature type="active site" description="Proton donor; for dehydratase activity" evidence="6">
    <location>
        <position position="1483"/>
    </location>
</feature>
<protein>
    <recommendedName>
        <fullName evidence="13">Polyketide synthase</fullName>
    </recommendedName>
</protein>
<feature type="domain" description="Ketosynthase family 3 (KS3)" evidence="9">
    <location>
        <begin position="370"/>
        <end position="786"/>
    </location>
</feature>
<evidence type="ECO:0000259" key="10">
    <source>
        <dbReference type="PROSITE" id="PS52019"/>
    </source>
</evidence>
<evidence type="ECO:0000256" key="5">
    <source>
        <dbReference type="ARBA" id="ARBA00023315"/>
    </source>
</evidence>
<dbReference type="STRING" id="1043005.A0A074Y321"/>
<dbReference type="InterPro" id="IPR020806">
    <property type="entry name" value="PKS_PP-bd"/>
</dbReference>
<dbReference type="InterPro" id="IPR014031">
    <property type="entry name" value="Ketoacyl_synth_C"/>
</dbReference>
<dbReference type="InterPro" id="IPR049900">
    <property type="entry name" value="PKS_mFAS_DH"/>
</dbReference>